<protein>
    <submittedName>
        <fullName evidence="2">Uncharacterized protein</fullName>
    </submittedName>
</protein>
<accession>A0A9P4PDS5</accession>
<evidence type="ECO:0000256" key="1">
    <source>
        <dbReference type="SAM" id="MobiDB-lite"/>
    </source>
</evidence>
<feature type="region of interest" description="Disordered" evidence="1">
    <location>
        <begin position="155"/>
        <end position="207"/>
    </location>
</feature>
<dbReference type="Proteomes" id="UP000799764">
    <property type="component" value="Unassembled WGS sequence"/>
</dbReference>
<comment type="caution">
    <text evidence="2">The sequence shown here is derived from an EMBL/GenBank/DDBJ whole genome shotgun (WGS) entry which is preliminary data.</text>
</comment>
<feature type="region of interest" description="Disordered" evidence="1">
    <location>
        <begin position="572"/>
        <end position="616"/>
    </location>
</feature>
<feature type="region of interest" description="Disordered" evidence="1">
    <location>
        <begin position="632"/>
        <end position="662"/>
    </location>
</feature>
<feature type="region of interest" description="Disordered" evidence="1">
    <location>
        <begin position="56"/>
        <end position="124"/>
    </location>
</feature>
<feature type="compositionally biased region" description="Low complexity" evidence="1">
    <location>
        <begin position="639"/>
        <end position="648"/>
    </location>
</feature>
<evidence type="ECO:0000313" key="3">
    <source>
        <dbReference type="Proteomes" id="UP000799764"/>
    </source>
</evidence>
<proteinExistence type="predicted"/>
<dbReference type="EMBL" id="MU001506">
    <property type="protein sequence ID" value="KAF2441116.1"/>
    <property type="molecule type" value="Genomic_DNA"/>
</dbReference>
<dbReference type="OrthoDB" id="3790865at2759"/>
<sequence>MHPIEDDIMSGSDYTAISSFYHPKPTVIDISELPDINMYAYNPAHADDEYDFKTSQEHSKATRRYSNTPQRDFLPAAPQLSPFPSFKDPSSQPPSLSDGSASPVFDRPRTPEYVPTNPAVMHSERHNVDQAPQNLGWEDFRSSCVSFDVNRNASPETLHTPWPKSDKQIPPLAPQPQIRPDAAQEKKNKHVQPPAAKKTTKSRKHSDMETLMKVHKFGKKLQVVYHQGPKGEGQKMWNGIRRINKEKRELKPTETSLKVPWAVRSPRTQAARTQAQKEQLNSMHAAALAMPVPKAPLISPPLQSLPRPPVPTRPAPLGVLRSPVIHKPLPGFFPKESGGSEELQGKVSTTSTYTYHSWDVPITASRSVQYDSRENVVDYPQTKPFVPKLDPAPKPRAIQKKGLPPRPVPRLGEQEPPELAEQENMYRRRVGKSPPRAGVDDLPSAPKPPVGSKFSTLKNKPPAGSTLADKARAKHQQKLNQQKLKEHISGPRPVVAPGGFTTNISTEAGGVGGPAAVVAVAPRIPNPAFIQGKDKAKKHADDAGKLAASTKLGFWDAVYVKDDGKNAARLAPPPPPIPPLPAEYNVPGAHNDKGKGRKKDKKANWTAHVPNPFSLSRRDSDASMVCADARMVSREHDSQAQQVSQSQKGKQKAEEGPGVGLDMRVFKGPVRQFPEQQIREVRDPGPSRQGEWQWEVEDDRLVPEPLGVRKGTGESFYPKYESLIREYGGPVDKGGNDESVWF</sequence>
<feature type="compositionally biased region" description="Polar residues" evidence="1">
    <location>
        <begin position="88"/>
        <end position="100"/>
    </location>
</feature>
<name>A0A9P4PDS5_9PLEO</name>
<keyword evidence="3" id="KW-1185">Reference proteome</keyword>
<feature type="compositionally biased region" description="Pro residues" evidence="1">
    <location>
        <begin position="572"/>
        <end position="581"/>
    </location>
</feature>
<feature type="region of interest" description="Disordered" evidence="1">
    <location>
        <begin position="381"/>
        <end position="501"/>
    </location>
</feature>
<reference evidence="2" key="1">
    <citation type="journal article" date="2020" name="Stud. Mycol.">
        <title>101 Dothideomycetes genomes: a test case for predicting lifestyles and emergence of pathogens.</title>
        <authorList>
            <person name="Haridas S."/>
            <person name="Albert R."/>
            <person name="Binder M."/>
            <person name="Bloem J."/>
            <person name="Labutti K."/>
            <person name="Salamov A."/>
            <person name="Andreopoulos B."/>
            <person name="Baker S."/>
            <person name="Barry K."/>
            <person name="Bills G."/>
            <person name="Bluhm B."/>
            <person name="Cannon C."/>
            <person name="Castanera R."/>
            <person name="Culley D."/>
            <person name="Daum C."/>
            <person name="Ezra D."/>
            <person name="Gonzalez J."/>
            <person name="Henrissat B."/>
            <person name="Kuo A."/>
            <person name="Liang C."/>
            <person name="Lipzen A."/>
            <person name="Lutzoni F."/>
            <person name="Magnuson J."/>
            <person name="Mondo S."/>
            <person name="Nolan M."/>
            <person name="Ohm R."/>
            <person name="Pangilinan J."/>
            <person name="Park H.-J."/>
            <person name="Ramirez L."/>
            <person name="Alfaro M."/>
            <person name="Sun H."/>
            <person name="Tritt A."/>
            <person name="Yoshinaga Y."/>
            <person name="Zwiers L.-H."/>
            <person name="Turgeon B."/>
            <person name="Goodwin S."/>
            <person name="Spatafora J."/>
            <person name="Crous P."/>
            <person name="Grigoriev I."/>
        </authorList>
    </citation>
    <scope>NUCLEOTIDE SEQUENCE</scope>
    <source>
        <strain evidence="2">CBS 690.94</strain>
    </source>
</reference>
<organism evidence="2 3">
    <name type="scientific">Karstenula rhodostoma CBS 690.94</name>
    <dbReference type="NCBI Taxonomy" id="1392251"/>
    <lineage>
        <taxon>Eukaryota</taxon>
        <taxon>Fungi</taxon>
        <taxon>Dikarya</taxon>
        <taxon>Ascomycota</taxon>
        <taxon>Pezizomycotina</taxon>
        <taxon>Dothideomycetes</taxon>
        <taxon>Pleosporomycetidae</taxon>
        <taxon>Pleosporales</taxon>
        <taxon>Massarineae</taxon>
        <taxon>Didymosphaeriaceae</taxon>
        <taxon>Karstenula</taxon>
    </lineage>
</organism>
<gene>
    <name evidence="2" type="ORF">P171DRAFT_434800</name>
</gene>
<dbReference type="AlphaFoldDB" id="A0A9P4PDS5"/>
<evidence type="ECO:0000313" key="2">
    <source>
        <dbReference type="EMBL" id="KAF2441116.1"/>
    </source>
</evidence>